<comment type="caution">
    <text evidence="2">The sequence shown here is derived from an EMBL/GenBank/DDBJ whole genome shotgun (WGS) entry which is preliminary data.</text>
</comment>
<protein>
    <submittedName>
        <fullName evidence="2">Uncharacterized protein</fullName>
    </submittedName>
</protein>
<name>A0A0V0XE39_TRIPS</name>
<evidence type="ECO:0000313" key="2">
    <source>
        <dbReference type="EMBL" id="KRX86148.1"/>
    </source>
</evidence>
<feature type="region of interest" description="Disordered" evidence="1">
    <location>
        <begin position="1"/>
        <end position="24"/>
    </location>
</feature>
<gene>
    <name evidence="2" type="ORF">T4E_6113</name>
</gene>
<dbReference type="EMBL" id="JYDU01000451">
    <property type="protein sequence ID" value="KRX86148.1"/>
    <property type="molecule type" value="Genomic_DNA"/>
</dbReference>
<dbReference type="AlphaFoldDB" id="A0A0V0XE39"/>
<proteinExistence type="predicted"/>
<evidence type="ECO:0000256" key="1">
    <source>
        <dbReference type="SAM" id="MobiDB-lite"/>
    </source>
</evidence>
<reference evidence="2 3" key="1">
    <citation type="submission" date="2015-01" db="EMBL/GenBank/DDBJ databases">
        <title>Evolution of Trichinella species and genotypes.</title>
        <authorList>
            <person name="Korhonen P.K."/>
            <person name="Edoardo P."/>
            <person name="Giuseppe L.R."/>
            <person name="Gasser R.B."/>
        </authorList>
    </citation>
    <scope>NUCLEOTIDE SEQUENCE [LARGE SCALE GENOMIC DNA]</scope>
    <source>
        <strain evidence="2">ISS141</strain>
    </source>
</reference>
<accession>A0A0V0XE39</accession>
<sequence length="70" mass="7957">MATFASANYGRRQFDQPQASPQATPRDIKKFAYALRLCQWHFIAQYLPPGYANFAYADFFVPSGYAWGVA</sequence>
<organism evidence="2 3">
    <name type="scientific">Trichinella pseudospiralis</name>
    <name type="common">Parasitic roundworm</name>
    <dbReference type="NCBI Taxonomy" id="6337"/>
    <lineage>
        <taxon>Eukaryota</taxon>
        <taxon>Metazoa</taxon>
        <taxon>Ecdysozoa</taxon>
        <taxon>Nematoda</taxon>
        <taxon>Enoplea</taxon>
        <taxon>Dorylaimia</taxon>
        <taxon>Trichinellida</taxon>
        <taxon>Trichinellidae</taxon>
        <taxon>Trichinella</taxon>
    </lineage>
</organism>
<evidence type="ECO:0000313" key="3">
    <source>
        <dbReference type="Proteomes" id="UP000054815"/>
    </source>
</evidence>
<dbReference type="Proteomes" id="UP000054815">
    <property type="component" value="Unassembled WGS sequence"/>
</dbReference>